<dbReference type="NCBIfam" id="TIGR00055">
    <property type="entry name" value="uppS"/>
    <property type="match status" value="1"/>
</dbReference>
<dbReference type="PATRIC" id="fig|176090.4.peg.1964"/>
<dbReference type="GO" id="GO:0000287">
    <property type="term" value="F:magnesium ion binding"/>
    <property type="evidence" value="ECO:0007669"/>
    <property type="project" value="UniProtKB-UniRule"/>
</dbReference>
<reference evidence="3 4" key="1">
    <citation type="submission" date="2014-06" db="EMBL/GenBank/DDBJ databases">
        <authorList>
            <person name="Teng J.L."/>
            <person name="Huang Y."/>
            <person name="Tse H."/>
            <person name="Lau S.K."/>
            <person name="Woo P.C."/>
        </authorList>
    </citation>
    <scope>NUCLEOTIDE SEQUENCE [LARGE SCALE GENOMIC DNA]</scope>
    <source>
        <strain evidence="3 4">HKU4</strain>
    </source>
</reference>
<evidence type="ECO:0000313" key="4">
    <source>
        <dbReference type="Proteomes" id="UP000030019"/>
    </source>
</evidence>
<keyword evidence="2" id="KW-0460">Magnesium</keyword>
<feature type="binding site" evidence="2">
    <location>
        <begin position="203"/>
        <end position="205"/>
    </location>
    <ligand>
        <name>substrate</name>
    </ligand>
</feature>
<dbReference type="GO" id="GO:0016094">
    <property type="term" value="P:polyprenol biosynthetic process"/>
    <property type="evidence" value="ECO:0007669"/>
    <property type="project" value="TreeGrafter"/>
</dbReference>
<gene>
    <name evidence="3" type="ORF">SSIN_2019</name>
</gene>
<dbReference type="EC" id="2.5.1.-" evidence="2"/>
<dbReference type="STRING" id="176090.SSIN_2019"/>
<protein>
    <recommendedName>
        <fullName evidence="2">Isoprenyl transferase</fullName>
        <ecNumber evidence="2">2.5.1.-</ecNumber>
    </recommendedName>
</protein>
<feature type="binding site" evidence="2">
    <location>
        <begin position="26"/>
        <end position="29"/>
    </location>
    <ligand>
        <name>substrate</name>
    </ligand>
</feature>
<dbReference type="InterPro" id="IPR001441">
    <property type="entry name" value="UPP_synth-like"/>
</dbReference>
<dbReference type="RefSeq" id="WP_037618565.1">
    <property type="nucleotide sequence ID" value="NZ_JPEN01000115.1"/>
</dbReference>
<dbReference type="PROSITE" id="PS01066">
    <property type="entry name" value="UPP_SYNTHASE"/>
    <property type="match status" value="1"/>
</dbReference>
<feature type="active site" description="Proton acceptor" evidence="2">
    <location>
        <position position="73"/>
    </location>
</feature>
<comment type="similarity">
    <text evidence="2">Belongs to the UPP synthase family.</text>
</comment>
<feature type="binding site" evidence="2">
    <location>
        <position position="197"/>
    </location>
    <ligand>
        <name>substrate</name>
    </ligand>
</feature>
<dbReference type="Pfam" id="PF01255">
    <property type="entry name" value="Prenyltransf"/>
    <property type="match status" value="1"/>
</dbReference>
<feature type="binding site" evidence="2">
    <location>
        <position position="30"/>
    </location>
    <ligand>
        <name>substrate</name>
    </ligand>
</feature>
<feature type="binding site" evidence="2">
    <location>
        <position position="42"/>
    </location>
    <ligand>
        <name>substrate</name>
    </ligand>
</feature>
<feature type="active site" evidence="2">
    <location>
        <position position="25"/>
    </location>
</feature>
<name>A0A0A0DC31_9STRE</name>
<feature type="binding site" evidence="2">
    <location>
        <position position="25"/>
    </location>
    <ligand>
        <name>Mg(2+)</name>
        <dbReference type="ChEBI" id="CHEBI:18420"/>
    </ligand>
</feature>
<dbReference type="GO" id="GO:0005829">
    <property type="term" value="C:cytosol"/>
    <property type="evidence" value="ECO:0007669"/>
    <property type="project" value="TreeGrafter"/>
</dbReference>
<feature type="binding site" evidence="2">
    <location>
        <position position="38"/>
    </location>
    <ligand>
        <name>substrate</name>
    </ligand>
</feature>
<dbReference type="InterPro" id="IPR018520">
    <property type="entry name" value="UPP_synth-like_CS"/>
</dbReference>
<dbReference type="AlphaFoldDB" id="A0A0A0DC31"/>
<comment type="subunit">
    <text evidence="2">Homodimer.</text>
</comment>
<proteinExistence type="inferred from homology"/>
<feature type="binding site" evidence="2">
    <location>
        <position position="76"/>
    </location>
    <ligand>
        <name>substrate</name>
    </ligand>
</feature>
<feature type="binding site" evidence="2">
    <location>
        <begin position="70"/>
        <end position="72"/>
    </location>
    <ligand>
        <name>substrate</name>
    </ligand>
</feature>
<evidence type="ECO:0000256" key="2">
    <source>
        <dbReference type="HAMAP-Rule" id="MF_01139"/>
    </source>
</evidence>
<comment type="cofactor">
    <cofactor evidence="2">
        <name>Mg(2+)</name>
        <dbReference type="ChEBI" id="CHEBI:18420"/>
    </cofactor>
    <text evidence="2">Binds 2 magnesium ions per subunit.</text>
</comment>
<keyword evidence="4" id="KW-1185">Reference proteome</keyword>
<dbReference type="InterPro" id="IPR036424">
    <property type="entry name" value="UPP_synth-like_sf"/>
</dbReference>
<dbReference type="PANTHER" id="PTHR10291">
    <property type="entry name" value="DEHYDRODOLICHYL DIPHOSPHATE SYNTHASE FAMILY MEMBER"/>
    <property type="match status" value="1"/>
</dbReference>
<accession>A0A0A0DC31</accession>
<comment type="function">
    <text evidence="2">Catalyzes the condensation of isopentenyl diphosphate (IPP) with allylic pyrophosphates generating different type of terpenoids.</text>
</comment>
<keyword evidence="1 2" id="KW-0808">Transferase</keyword>
<evidence type="ECO:0000313" key="3">
    <source>
        <dbReference type="EMBL" id="KGM36246.1"/>
    </source>
</evidence>
<keyword evidence="2" id="KW-0479">Metal-binding</keyword>
<feature type="binding site" evidence="2">
    <location>
        <position position="216"/>
    </location>
    <ligand>
        <name>Mg(2+)</name>
        <dbReference type="ChEBI" id="CHEBI:18420"/>
    </ligand>
</feature>
<dbReference type="PANTHER" id="PTHR10291:SF0">
    <property type="entry name" value="DEHYDRODOLICHYL DIPHOSPHATE SYNTHASE 2"/>
    <property type="match status" value="1"/>
</dbReference>
<dbReference type="GO" id="GO:0008834">
    <property type="term" value="F:ditrans,polycis-undecaprenyl-diphosphate synthase [(2E,6E)-farnesyl-diphosphate specific] activity"/>
    <property type="evidence" value="ECO:0007669"/>
    <property type="project" value="TreeGrafter"/>
</dbReference>
<dbReference type="HAMAP" id="MF_01139">
    <property type="entry name" value="ISPT"/>
    <property type="match status" value="1"/>
</dbReference>
<sequence>MFSFKKKEKSDEDLTVPKHIGIIMDGNGRWAKKRMQPRIFGHKAGMEALQAVTIAAKEMGVQVLTVYAFSTENWTRPEKEVSFIMNLPVEFYDRYVPELHRNNVKIQMIGDTKRLPKSTFEALEKAEELTRLNTGLILNFALNYGGRAEINQAVQKLAQDVLDAKVQPADITEEMIGDYLYTSSLPASLRDPDLVIRTSGELRLSNFLPWQTAYSELYFTDILWPDFDENALKDAIVEYNRRNRRFGGV</sequence>
<dbReference type="Proteomes" id="UP000030019">
    <property type="component" value="Unassembled WGS sequence"/>
</dbReference>
<dbReference type="Gene3D" id="3.40.1180.10">
    <property type="entry name" value="Decaprenyl diphosphate synthase-like"/>
    <property type="match status" value="1"/>
</dbReference>
<organism evidence="3 4">
    <name type="scientific">Streptococcus sinensis</name>
    <dbReference type="NCBI Taxonomy" id="176090"/>
    <lineage>
        <taxon>Bacteria</taxon>
        <taxon>Bacillati</taxon>
        <taxon>Bacillota</taxon>
        <taxon>Bacilli</taxon>
        <taxon>Lactobacillales</taxon>
        <taxon>Streptococcaceae</taxon>
        <taxon>Streptococcus</taxon>
    </lineage>
</organism>
<dbReference type="SUPFAM" id="SSF64005">
    <property type="entry name" value="Undecaprenyl diphosphate synthase"/>
    <property type="match status" value="1"/>
</dbReference>
<evidence type="ECO:0000256" key="1">
    <source>
        <dbReference type="ARBA" id="ARBA00022679"/>
    </source>
</evidence>
<dbReference type="CDD" id="cd00475">
    <property type="entry name" value="Cis_IPPS"/>
    <property type="match status" value="1"/>
</dbReference>
<dbReference type="EMBL" id="JPEN01000115">
    <property type="protein sequence ID" value="KGM36246.1"/>
    <property type="molecule type" value="Genomic_DNA"/>
</dbReference>
<feature type="binding site" evidence="2">
    <location>
        <position position="74"/>
    </location>
    <ligand>
        <name>substrate</name>
    </ligand>
</feature>
<comment type="caution">
    <text evidence="3">The sequence shown here is derived from an EMBL/GenBank/DDBJ whole genome shotgun (WGS) entry which is preliminary data.</text>
</comment>
<dbReference type="eggNOG" id="COG0020">
    <property type="taxonomic scope" value="Bacteria"/>
</dbReference>
<dbReference type="NCBIfam" id="NF011405">
    <property type="entry name" value="PRK14830.1"/>
    <property type="match status" value="1"/>
</dbReference>
<dbReference type="FunFam" id="3.40.1180.10:FF:000001">
    <property type="entry name" value="(2E,6E)-farnesyl-diphosphate-specific ditrans,polycis-undecaprenyl-diphosphate synthase"/>
    <property type="match status" value="1"/>
</dbReference>
<dbReference type="GO" id="GO:0030145">
    <property type="term" value="F:manganese ion binding"/>
    <property type="evidence" value="ECO:0007669"/>
    <property type="project" value="TreeGrafter"/>
</dbReference>